<reference evidence="2 3" key="1">
    <citation type="submission" date="2018-03" db="EMBL/GenBank/DDBJ databases">
        <authorList>
            <person name="Guldener U."/>
        </authorList>
    </citation>
    <scope>NUCLEOTIDE SEQUENCE [LARGE SCALE GENOMIC DNA]</scope>
    <source>
        <strain evidence="2 3">DAOM196992</strain>
    </source>
</reference>
<feature type="compositionally biased region" description="Polar residues" evidence="1">
    <location>
        <begin position="37"/>
        <end position="56"/>
    </location>
</feature>
<protein>
    <submittedName>
        <fullName evidence="2">Uncharacterized protein</fullName>
    </submittedName>
</protein>
<organism evidence="2 3">
    <name type="scientific">Pseudozyma flocculosa</name>
    <dbReference type="NCBI Taxonomy" id="84751"/>
    <lineage>
        <taxon>Eukaryota</taxon>
        <taxon>Fungi</taxon>
        <taxon>Dikarya</taxon>
        <taxon>Basidiomycota</taxon>
        <taxon>Ustilaginomycotina</taxon>
        <taxon>Ustilaginomycetes</taxon>
        <taxon>Ustilaginales</taxon>
        <taxon>Ustilaginaceae</taxon>
        <taxon>Pseudozyma</taxon>
    </lineage>
</organism>
<feature type="compositionally biased region" description="Polar residues" evidence="1">
    <location>
        <begin position="606"/>
        <end position="620"/>
    </location>
</feature>
<keyword evidence="3" id="KW-1185">Reference proteome</keyword>
<feature type="compositionally biased region" description="Basic residues" evidence="1">
    <location>
        <begin position="66"/>
        <end position="76"/>
    </location>
</feature>
<dbReference type="Proteomes" id="UP000323386">
    <property type="component" value="Unassembled WGS sequence"/>
</dbReference>
<name>A0A5C3EVB8_9BASI</name>
<feature type="compositionally biased region" description="Polar residues" evidence="1">
    <location>
        <begin position="267"/>
        <end position="285"/>
    </location>
</feature>
<feature type="compositionally biased region" description="Acidic residues" evidence="1">
    <location>
        <begin position="81"/>
        <end position="93"/>
    </location>
</feature>
<feature type="region of interest" description="Disordered" evidence="1">
    <location>
        <begin position="253"/>
        <end position="307"/>
    </location>
</feature>
<evidence type="ECO:0000256" key="1">
    <source>
        <dbReference type="SAM" id="MobiDB-lite"/>
    </source>
</evidence>
<feature type="region of interest" description="Disordered" evidence="1">
    <location>
        <begin position="113"/>
        <end position="159"/>
    </location>
</feature>
<dbReference type="EMBL" id="OOIP01000003">
    <property type="protein sequence ID" value="SPO35992.1"/>
    <property type="molecule type" value="Genomic_DNA"/>
</dbReference>
<dbReference type="AlphaFoldDB" id="A0A5C3EVB8"/>
<dbReference type="OrthoDB" id="2553581at2759"/>
<feature type="compositionally biased region" description="Basic and acidic residues" evidence="1">
    <location>
        <begin position="732"/>
        <end position="752"/>
    </location>
</feature>
<accession>A0A5C3EVB8</accession>
<evidence type="ECO:0000313" key="2">
    <source>
        <dbReference type="EMBL" id="SPO35992.1"/>
    </source>
</evidence>
<feature type="compositionally biased region" description="Basic and acidic residues" evidence="1">
    <location>
        <begin position="778"/>
        <end position="787"/>
    </location>
</feature>
<proteinExistence type="predicted"/>
<feature type="compositionally biased region" description="Acidic residues" evidence="1">
    <location>
        <begin position="759"/>
        <end position="769"/>
    </location>
</feature>
<evidence type="ECO:0000313" key="3">
    <source>
        <dbReference type="Proteomes" id="UP000323386"/>
    </source>
</evidence>
<feature type="region of interest" description="Disordered" evidence="1">
    <location>
        <begin position="719"/>
        <end position="810"/>
    </location>
</feature>
<gene>
    <name evidence="2" type="ORF">PSFLO_01463</name>
</gene>
<feature type="compositionally biased region" description="Low complexity" evidence="1">
    <location>
        <begin position="653"/>
        <end position="665"/>
    </location>
</feature>
<feature type="region of interest" description="Disordered" evidence="1">
    <location>
        <begin position="648"/>
        <end position="692"/>
    </location>
</feature>
<feature type="region of interest" description="Disordered" evidence="1">
    <location>
        <begin position="601"/>
        <end position="620"/>
    </location>
</feature>
<feature type="compositionally biased region" description="Basic and acidic residues" evidence="1">
    <location>
        <begin position="16"/>
        <end position="27"/>
    </location>
</feature>
<sequence>MDEFGYHATHSLSAEIRPEGSSKDSLKLRPLMLPGLSAQNQYPPVQRLNIPNSRSVPSGCVIRRVSPGRRQHHPPRRTIESEAESSSESDYEMGPDRRRATASHDVVFDCLSPEHSVSGQGRGALSRSRSETFSFPLPPTDRPRPAGRLPSTRRRPTATALRVPSSVRTASFRADAEAFINQASPCLPLAACTFSPMQWPASLALSGSQGWSPDSSRAASPVLVDAGLVMEKSDSKSGSIGCEVLRPDEDLVCSPISSGRSERSMPPSYQQASQLPAYQDQQSSPPCLDDGAGSDSSESEAESDADAQKLARLHASFHLLDNDGELLLSSGRQEPSASLDHVLGLSVEEQMAFLCGMGYRYRKPTASLVPSLTDNEDASDYDGERAEVGSSWSSSHDSDETRVEHSPIQLAEQQGRRQPSIRFGAEVDRRLASNATSARSSPILSGALSADRLDAEPLDKVGSLNLGGDDSMPTTPADVASPLGPNEIDVTRLCARPLAFNTPSPRFDRTDKEAAVTLKDEDMAGTPLIMREFSYLVDDSLQWSSNSTATTPREEKAAHLCDSPFDAPLTTPELELDGCILDPMEALPSPLPVGARPLVGDHEATPASQSGQMERSPLPTLTRSITCPTGFEQEGSTRFEMVPQFHRPFSGQLTLPPKVPRPTVRPTDDGLAPGRPGLPTSMSTSVLSRPRPLGRQTASSFFAGTDLQATEMSFAKARRLGARRPSVPARHSSLDLKGEFERGQSDASEEARSYFSSDSEFDDDEDDESCSSTTAAMDCRRNSDPAKRSKRLSQVSKKSDSFPNPHLGLDPARAASIHRRNAARELSASDLARAYDVSTRHRDLLAASSLAAAAARSRRRPAQLHRDNPDGGSVASEEESEPEQQGTYYLSPATTSAAKRYDARSKSLPTLYVARTEAQRRQGVTGLDETEPARIADVERYVAARRAGKFGRGAAAIPKPSKLRSRSSRVVALFAGRSGGLDTLKGPEVDEERSVIRLNTPRRGVLIVEEKWVEVV</sequence>
<feature type="compositionally biased region" description="Basic and acidic residues" evidence="1">
    <location>
        <begin position="396"/>
        <end position="405"/>
    </location>
</feature>
<feature type="region of interest" description="Disordered" evidence="1">
    <location>
        <begin position="370"/>
        <end position="420"/>
    </location>
</feature>
<feature type="region of interest" description="Disordered" evidence="1">
    <location>
        <begin position="1"/>
        <end position="99"/>
    </location>
</feature>
<feature type="region of interest" description="Disordered" evidence="1">
    <location>
        <begin position="856"/>
        <end position="888"/>
    </location>
</feature>